<dbReference type="PANTHER" id="PTHR11662">
    <property type="entry name" value="SOLUTE CARRIER FAMILY 17"/>
    <property type="match status" value="1"/>
</dbReference>
<dbReference type="AlphaFoldDB" id="A0A158IAG1"/>
<keyword evidence="2" id="KW-1003">Cell membrane</keyword>
<dbReference type="EMBL" id="FCOC02000031">
    <property type="protein sequence ID" value="SAL53558.1"/>
    <property type="molecule type" value="Genomic_DNA"/>
</dbReference>
<evidence type="ECO:0000256" key="1">
    <source>
        <dbReference type="ARBA" id="ARBA00004651"/>
    </source>
</evidence>
<name>A0A158IAG1_CABSO</name>
<keyword evidence="8" id="KW-0762">Sugar transport</keyword>
<dbReference type="InterPro" id="IPR000849">
    <property type="entry name" value="Sugar_P_transporter"/>
</dbReference>
<keyword evidence="3 6" id="KW-0812">Transmembrane</keyword>
<dbReference type="Proteomes" id="UP000054893">
    <property type="component" value="Unassembled WGS sequence"/>
</dbReference>
<dbReference type="InterPro" id="IPR036259">
    <property type="entry name" value="MFS_trans_sf"/>
</dbReference>
<dbReference type="PANTHER" id="PTHR11662:SF399">
    <property type="entry name" value="FI19708P1-RELATED"/>
    <property type="match status" value="1"/>
</dbReference>
<feature type="transmembrane region" description="Helical" evidence="6">
    <location>
        <begin position="357"/>
        <end position="383"/>
    </location>
</feature>
<evidence type="ECO:0000256" key="5">
    <source>
        <dbReference type="ARBA" id="ARBA00023136"/>
    </source>
</evidence>
<dbReference type="OrthoDB" id="8596007at2"/>
<dbReference type="GO" id="GO:0005886">
    <property type="term" value="C:plasma membrane"/>
    <property type="evidence" value="ECO:0007669"/>
    <property type="project" value="UniProtKB-SubCell"/>
</dbReference>
<feature type="transmembrane region" description="Helical" evidence="6">
    <location>
        <begin position="225"/>
        <end position="246"/>
    </location>
</feature>
<feature type="transmembrane region" description="Helical" evidence="6">
    <location>
        <begin position="389"/>
        <end position="409"/>
    </location>
</feature>
<dbReference type="PROSITE" id="PS50850">
    <property type="entry name" value="MFS"/>
    <property type="match status" value="1"/>
</dbReference>
<keyword evidence="8" id="KW-0813">Transport</keyword>
<accession>A0A158IAG1</accession>
<feature type="transmembrane region" description="Helical" evidence="6">
    <location>
        <begin position="45"/>
        <end position="67"/>
    </location>
</feature>
<dbReference type="RefSeq" id="WP_060858813.1">
    <property type="nucleotide sequence ID" value="NZ_FCOC02000031.1"/>
</dbReference>
<dbReference type="InterPro" id="IPR020846">
    <property type="entry name" value="MFS_dom"/>
</dbReference>
<dbReference type="SUPFAM" id="SSF103473">
    <property type="entry name" value="MFS general substrate transporter"/>
    <property type="match status" value="1"/>
</dbReference>
<evidence type="ECO:0000256" key="3">
    <source>
        <dbReference type="ARBA" id="ARBA00022692"/>
    </source>
</evidence>
<dbReference type="CDD" id="cd17319">
    <property type="entry name" value="MFS_ExuT_GudP_like"/>
    <property type="match status" value="1"/>
</dbReference>
<evidence type="ECO:0000256" key="4">
    <source>
        <dbReference type="ARBA" id="ARBA00022989"/>
    </source>
</evidence>
<evidence type="ECO:0000313" key="9">
    <source>
        <dbReference type="Proteomes" id="UP000054893"/>
    </source>
</evidence>
<feature type="transmembrane region" description="Helical" evidence="6">
    <location>
        <begin position="160"/>
        <end position="183"/>
    </location>
</feature>
<dbReference type="GO" id="GO:0022857">
    <property type="term" value="F:transmembrane transporter activity"/>
    <property type="evidence" value="ECO:0007669"/>
    <property type="project" value="InterPro"/>
</dbReference>
<gene>
    <name evidence="8" type="ORF">AWB64_05849</name>
</gene>
<reference evidence="8 9" key="1">
    <citation type="submission" date="2016-01" db="EMBL/GenBank/DDBJ databases">
        <authorList>
            <person name="Oliw E.H."/>
        </authorList>
    </citation>
    <scope>NUCLEOTIDE SEQUENCE [LARGE SCALE GENOMIC DNA]</scope>
    <source>
        <strain evidence="8">LMG 22029</strain>
    </source>
</reference>
<feature type="transmembrane region" description="Helical" evidence="6">
    <location>
        <begin position="79"/>
        <end position="107"/>
    </location>
</feature>
<feature type="transmembrane region" description="Helical" evidence="6">
    <location>
        <begin position="324"/>
        <end position="345"/>
    </location>
</feature>
<dbReference type="Gene3D" id="1.20.1250.20">
    <property type="entry name" value="MFS general substrate transporter like domains"/>
    <property type="match status" value="2"/>
</dbReference>
<dbReference type="InterPro" id="IPR011701">
    <property type="entry name" value="MFS"/>
</dbReference>
<feature type="transmembrane region" description="Helical" evidence="6">
    <location>
        <begin position="266"/>
        <end position="287"/>
    </location>
</feature>
<dbReference type="Pfam" id="PF07690">
    <property type="entry name" value="MFS_1"/>
    <property type="match status" value="1"/>
</dbReference>
<evidence type="ECO:0000256" key="6">
    <source>
        <dbReference type="SAM" id="Phobius"/>
    </source>
</evidence>
<evidence type="ECO:0000259" key="7">
    <source>
        <dbReference type="PROSITE" id="PS50850"/>
    </source>
</evidence>
<comment type="subcellular location">
    <subcellularLocation>
        <location evidence="1">Cell membrane</location>
        <topology evidence="1">Multi-pass membrane protein</topology>
    </subcellularLocation>
</comment>
<keyword evidence="4 6" id="KW-1133">Transmembrane helix</keyword>
<evidence type="ECO:0000313" key="8">
    <source>
        <dbReference type="EMBL" id="SAL53558.1"/>
    </source>
</evidence>
<sequence>MTQQRPRWVLITLLFVGGMISYLDRAALSITAPLISKDLHLDPAQLGIVFSSFFVGYALFCFVGGYASDRFGPKAVLSVSMLVWSLFCGLTAGVFSIASLLVVRVIFGMGEGPYCANINKLVSNWFARKDQATAIGVANSGQSFGAALAGPVVGFIAVSAGWRTSFVVIASVGVLWVVAWMLWAKDKPDVAPESGLDARQERAEVQHAPAGETGPLLHYLLRPGILATAFAFFGYAYILYFFLSWFPSYLTMAHHLSIQKMSVVSVIPWLVGTTGLVAGGFVCDWIYRKTGRAIFARKLVLITSLAAGALCIAATGAVTDLTLAVTLMAVAVFFMYASFNTYFAIILDTVEKNRIGAVSGFVHLIANLAGIVAPAATGFLVQWSGNFKSAFLLTGLIAALGALSVAIFVRSPRQQVSFKAEPARS</sequence>
<proteinExistence type="predicted"/>
<protein>
    <submittedName>
        <fullName evidence="8">Transmembrane sugar transporter</fullName>
    </submittedName>
</protein>
<keyword evidence="5 6" id="KW-0472">Membrane</keyword>
<dbReference type="PIRSF" id="PIRSF002808">
    <property type="entry name" value="Hexose_phosphate_transp"/>
    <property type="match status" value="1"/>
</dbReference>
<organism evidence="8 9">
    <name type="scientific">Caballeronia sordidicola</name>
    <name type="common">Burkholderia sordidicola</name>
    <dbReference type="NCBI Taxonomy" id="196367"/>
    <lineage>
        <taxon>Bacteria</taxon>
        <taxon>Pseudomonadati</taxon>
        <taxon>Pseudomonadota</taxon>
        <taxon>Betaproteobacteria</taxon>
        <taxon>Burkholderiales</taxon>
        <taxon>Burkholderiaceae</taxon>
        <taxon>Caballeronia</taxon>
    </lineage>
</organism>
<evidence type="ECO:0000256" key="2">
    <source>
        <dbReference type="ARBA" id="ARBA00022475"/>
    </source>
</evidence>
<feature type="domain" description="Major facilitator superfamily (MFS) profile" evidence="7">
    <location>
        <begin position="10"/>
        <end position="413"/>
    </location>
</feature>
<dbReference type="InterPro" id="IPR050382">
    <property type="entry name" value="MFS_Na/Anion_cotransporter"/>
</dbReference>
<feature type="transmembrane region" description="Helical" evidence="6">
    <location>
        <begin position="299"/>
        <end position="318"/>
    </location>
</feature>